<accession>A0ACB1ASF6</accession>
<proteinExistence type="predicted"/>
<evidence type="ECO:0000313" key="2">
    <source>
        <dbReference type="Proteomes" id="UP001497535"/>
    </source>
</evidence>
<dbReference type="EMBL" id="CAVMJV010000112">
    <property type="protein sequence ID" value="CAK5102682.1"/>
    <property type="molecule type" value="Genomic_DNA"/>
</dbReference>
<gene>
    <name evidence="1" type="ORF">MENTE1834_LOCUS42578</name>
</gene>
<evidence type="ECO:0000313" key="1">
    <source>
        <dbReference type="EMBL" id="CAK5102682.1"/>
    </source>
</evidence>
<keyword evidence="2" id="KW-1185">Reference proteome</keyword>
<sequence length="154" mass="17855">MSISNNISASLLTYLQNGDICNYLNIRTTSKDDSNNLTIKLDLLDQLNNKTIFDFIFSNINHQLIVAECTYKYYLNYISTPQYNNLILNLRNMGVWSGNIFYHILPAIFAFISILLNISLIIVSFKKLKVILFYKDLVTDIDKIRKSVDIRQTD</sequence>
<dbReference type="Proteomes" id="UP001497535">
    <property type="component" value="Unassembled WGS sequence"/>
</dbReference>
<comment type="caution">
    <text evidence="1">The sequence shown here is derived from an EMBL/GenBank/DDBJ whole genome shotgun (WGS) entry which is preliminary data.</text>
</comment>
<organism evidence="1 2">
    <name type="scientific">Meloidogyne enterolobii</name>
    <name type="common">Root-knot nematode worm</name>
    <name type="synonym">Meloidogyne mayaguensis</name>
    <dbReference type="NCBI Taxonomy" id="390850"/>
    <lineage>
        <taxon>Eukaryota</taxon>
        <taxon>Metazoa</taxon>
        <taxon>Ecdysozoa</taxon>
        <taxon>Nematoda</taxon>
        <taxon>Chromadorea</taxon>
        <taxon>Rhabditida</taxon>
        <taxon>Tylenchina</taxon>
        <taxon>Tylenchomorpha</taxon>
        <taxon>Tylenchoidea</taxon>
        <taxon>Meloidogynidae</taxon>
        <taxon>Meloidogyninae</taxon>
        <taxon>Meloidogyne</taxon>
    </lineage>
</organism>
<name>A0ACB1ASF6_MELEN</name>
<protein>
    <submittedName>
        <fullName evidence="1">Uncharacterized protein</fullName>
    </submittedName>
</protein>
<reference evidence="1" key="1">
    <citation type="submission" date="2023-11" db="EMBL/GenBank/DDBJ databases">
        <authorList>
            <person name="Poullet M."/>
        </authorList>
    </citation>
    <scope>NUCLEOTIDE SEQUENCE</scope>
    <source>
        <strain evidence="1">E1834</strain>
    </source>
</reference>